<dbReference type="EMBL" id="PVZS01000056">
    <property type="protein sequence ID" value="PSC02475.1"/>
    <property type="molecule type" value="Genomic_DNA"/>
</dbReference>
<evidence type="ECO:0000259" key="5">
    <source>
        <dbReference type="Pfam" id="PF04542"/>
    </source>
</evidence>
<evidence type="ECO:0000256" key="2">
    <source>
        <dbReference type="ARBA" id="ARBA00023015"/>
    </source>
</evidence>
<dbReference type="AlphaFoldDB" id="A0A2T1HLE4"/>
<keyword evidence="2" id="KW-0805">Transcription regulation</keyword>
<dbReference type="NCBIfam" id="NF008888">
    <property type="entry name" value="PRK11922.1"/>
    <property type="match status" value="1"/>
</dbReference>
<evidence type="ECO:0000256" key="4">
    <source>
        <dbReference type="ARBA" id="ARBA00023163"/>
    </source>
</evidence>
<dbReference type="CDD" id="cd06171">
    <property type="entry name" value="Sigma70_r4"/>
    <property type="match status" value="1"/>
</dbReference>
<accession>A0A2T1HLE4</accession>
<dbReference type="GO" id="GO:0016987">
    <property type="term" value="F:sigma factor activity"/>
    <property type="evidence" value="ECO:0007669"/>
    <property type="project" value="UniProtKB-KW"/>
</dbReference>
<reference evidence="8" key="1">
    <citation type="submission" date="2018-03" db="EMBL/GenBank/DDBJ databases">
        <authorList>
            <person name="Sun L."/>
            <person name="Liu H."/>
            <person name="Chen W."/>
            <person name="Huang K."/>
            <person name="Liu W."/>
            <person name="Gao X."/>
        </authorList>
    </citation>
    <scope>NUCLEOTIDE SEQUENCE [LARGE SCALE GENOMIC DNA]</scope>
    <source>
        <strain evidence="8">SH9</strain>
    </source>
</reference>
<dbReference type="Pfam" id="PF08281">
    <property type="entry name" value="Sigma70_r4_2"/>
    <property type="match status" value="1"/>
</dbReference>
<keyword evidence="4" id="KW-0804">Transcription</keyword>
<proteinExistence type="inferred from homology"/>
<dbReference type="PANTHER" id="PTHR43133">
    <property type="entry name" value="RNA POLYMERASE ECF-TYPE SIGMA FACTO"/>
    <property type="match status" value="1"/>
</dbReference>
<dbReference type="Proteomes" id="UP000239772">
    <property type="component" value="Unassembled WGS sequence"/>
</dbReference>
<dbReference type="InterPro" id="IPR013249">
    <property type="entry name" value="RNA_pol_sigma70_r4_t2"/>
</dbReference>
<gene>
    <name evidence="7" type="ORF">SLNSH_23845</name>
</gene>
<dbReference type="SUPFAM" id="SSF88946">
    <property type="entry name" value="Sigma2 domain of RNA polymerase sigma factors"/>
    <property type="match status" value="1"/>
</dbReference>
<dbReference type="InterPro" id="IPR013324">
    <property type="entry name" value="RNA_pol_sigma_r3/r4-like"/>
</dbReference>
<dbReference type="PANTHER" id="PTHR43133:SF51">
    <property type="entry name" value="RNA POLYMERASE SIGMA FACTOR"/>
    <property type="match status" value="1"/>
</dbReference>
<feature type="domain" description="RNA polymerase sigma factor 70 region 4 type 2" evidence="6">
    <location>
        <begin position="139"/>
        <end position="191"/>
    </location>
</feature>
<comment type="similarity">
    <text evidence="1">Belongs to the sigma-70 factor family. ECF subfamily.</text>
</comment>
<dbReference type="InterPro" id="IPR007627">
    <property type="entry name" value="RNA_pol_sigma70_r2"/>
</dbReference>
<keyword evidence="3" id="KW-0731">Sigma factor</keyword>
<evidence type="ECO:0000259" key="6">
    <source>
        <dbReference type="Pfam" id="PF08281"/>
    </source>
</evidence>
<dbReference type="InterPro" id="IPR036388">
    <property type="entry name" value="WH-like_DNA-bd_sf"/>
</dbReference>
<dbReference type="NCBIfam" id="TIGR02937">
    <property type="entry name" value="sigma70-ECF"/>
    <property type="match status" value="1"/>
</dbReference>
<dbReference type="InterPro" id="IPR039425">
    <property type="entry name" value="RNA_pol_sigma-70-like"/>
</dbReference>
<dbReference type="Pfam" id="PF04542">
    <property type="entry name" value="Sigma70_r2"/>
    <property type="match status" value="1"/>
</dbReference>
<dbReference type="OrthoDB" id="9780326at2"/>
<evidence type="ECO:0000256" key="3">
    <source>
        <dbReference type="ARBA" id="ARBA00023082"/>
    </source>
</evidence>
<organism evidence="7 8">
    <name type="scientific">Alsobacter soli</name>
    <dbReference type="NCBI Taxonomy" id="2109933"/>
    <lineage>
        <taxon>Bacteria</taxon>
        <taxon>Pseudomonadati</taxon>
        <taxon>Pseudomonadota</taxon>
        <taxon>Alphaproteobacteria</taxon>
        <taxon>Hyphomicrobiales</taxon>
        <taxon>Alsobacteraceae</taxon>
        <taxon>Alsobacter</taxon>
    </lineage>
</organism>
<dbReference type="SUPFAM" id="SSF88659">
    <property type="entry name" value="Sigma3 and sigma4 domains of RNA polymerase sigma factors"/>
    <property type="match status" value="1"/>
</dbReference>
<dbReference type="Gene3D" id="1.10.10.10">
    <property type="entry name" value="Winged helix-like DNA-binding domain superfamily/Winged helix DNA-binding domain"/>
    <property type="match status" value="1"/>
</dbReference>
<dbReference type="InterPro" id="IPR014284">
    <property type="entry name" value="RNA_pol_sigma-70_dom"/>
</dbReference>
<dbReference type="InterPro" id="IPR013325">
    <property type="entry name" value="RNA_pol_sigma_r2"/>
</dbReference>
<evidence type="ECO:0000313" key="8">
    <source>
        <dbReference type="Proteomes" id="UP000239772"/>
    </source>
</evidence>
<keyword evidence="8" id="KW-1185">Reference proteome</keyword>
<feature type="domain" description="RNA polymerase sigma-70 region 2" evidence="5">
    <location>
        <begin position="36"/>
        <end position="100"/>
    </location>
</feature>
<dbReference type="RefSeq" id="WP_106340731.1">
    <property type="nucleotide sequence ID" value="NZ_PVZS01000056.1"/>
</dbReference>
<dbReference type="Gene3D" id="1.10.1740.10">
    <property type="match status" value="1"/>
</dbReference>
<comment type="caution">
    <text evidence="7">The sequence shown here is derived from an EMBL/GenBank/DDBJ whole genome shotgun (WGS) entry which is preliminary data.</text>
</comment>
<evidence type="ECO:0000256" key="1">
    <source>
        <dbReference type="ARBA" id="ARBA00010641"/>
    </source>
</evidence>
<dbReference type="GO" id="GO:0003677">
    <property type="term" value="F:DNA binding"/>
    <property type="evidence" value="ECO:0007669"/>
    <property type="project" value="InterPro"/>
</dbReference>
<protein>
    <submittedName>
        <fullName evidence="7">RNA polymerase subunit sigma</fullName>
    </submittedName>
</protein>
<name>A0A2T1HLE4_9HYPH</name>
<sequence length="251" mass="27483">MSQPSLSDRDMVDWPDAELVRRTCAGEGHAFAVIMTRYNLRLYRTARGILRDDAEAEDALQEAYVRAYSAMGDFRGEAGLSTWLTRIVMNVALGRVRSRRQTAGLAELESSSQQPNVLCFPGLAAVDPEAAAARAEVRRLLERAIDDLPEAFRVVFVMRDMDGMSIEETSTALGIRPETVKTRLHRARRHLREALQARLMGVLDDAFPFGGARCARTTLAVLRRLGLAPALQAAPAGSAQGATTMVPVMLG</sequence>
<dbReference type="GO" id="GO:0006352">
    <property type="term" value="P:DNA-templated transcription initiation"/>
    <property type="evidence" value="ECO:0007669"/>
    <property type="project" value="InterPro"/>
</dbReference>
<evidence type="ECO:0000313" key="7">
    <source>
        <dbReference type="EMBL" id="PSC02475.1"/>
    </source>
</evidence>